<reference evidence="1 2" key="1">
    <citation type="submission" date="2022-12" db="EMBL/GenBank/DDBJ databases">
        <title>Two new species, Stenotrophomonas aracearum and Stenotrophomonas oahuensis, isolated from Anthurium (Araceae family) in Hawaii.</title>
        <authorList>
            <person name="Chunag S.C."/>
            <person name="Dobhal S."/>
            <person name="Alvarez A."/>
            <person name="Arif M."/>
        </authorList>
    </citation>
    <scope>NUCLEOTIDE SEQUENCE [LARGE SCALE GENOMIC DNA]</scope>
    <source>
        <strain evidence="1 2">A5588</strain>
    </source>
</reference>
<dbReference type="RefSeq" id="WP_311183443.1">
    <property type="nucleotide sequence ID" value="NZ_CP115543.1"/>
</dbReference>
<evidence type="ECO:0000313" key="2">
    <source>
        <dbReference type="Proteomes" id="UP001305421"/>
    </source>
</evidence>
<gene>
    <name evidence="1" type="ORF">PDM28_01010</name>
</gene>
<dbReference type="EMBL" id="CP115543">
    <property type="protein sequence ID" value="WNH48944.1"/>
    <property type="molecule type" value="Genomic_DNA"/>
</dbReference>
<accession>A0ABY9YF33</accession>
<organism evidence="1 2">
    <name type="scientific">Stenotrophomonas aracearum</name>
    <dbReference type="NCBI Taxonomy" id="3003272"/>
    <lineage>
        <taxon>Bacteria</taxon>
        <taxon>Pseudomonadati</taxon>
        <taxon>Pseudomonadota</taxon>
        <taxon>Gammaproteobacteria</taxon>
        <taxon>Lysobacterales</taxon>
        <taxon>Lysobacteraceae</taxon>
        <taxon>Stenotrophomonas</taxon>
    </lineage>
</organism>
<dbReference type="Proteomes" id="UP001305421">
    <property type="component" value="Chromosome"/>
</dbReference>
<dbReference type="NCBIfam" id="NF047650">
    <property type="entry name" value="lipo_NMCC_0638"/>
    <property type="match status" value="1"/>
</dbReference>
<sequence length="60" mass="6875">MNKVRVQETIPRNNEHARTIARFWSRPKDKEELLFVLTTSSSDTARAQAMASMALVDKVK</sequence>
<name>A0ABY9YF33_9GAMM</name>
<protein>
    <submittedName>
        <fullName evidence="1">Uncharacterized protein</fullName>
    </submittedName>
</protein>
<evidence type="ECO:0000313" key="1">
    <source>
        <dbReference type="EMBL" id="WNH48944.1"/>
    </source>
</evidence>
<keyword evidence="2" id="KW-1185">Reference proteome</keyword>
<proteinExistence type="predicted"/>